<accession>A0A3P3DD15</accession>
<organism evidence="1 2">
    <name type="scientific">Falsigemmobacter faecalis</name>
    <dbReference type="NCBI Taxonomy" id="2488730"/>
    <lineage>
        <taxon>Bacteria</taxon>
        <taxon>Pseudomonadati</taxon>
        <taxon>Pseudomonadota</taxon>
        <taxon>Alphaproteobacteria</taxon>
        <taxon>Rhodobacterales</taxon>
        <taxon>Paracoccaceae</taxon>
        <taxon>Falsigemmobacter</taxon>
    </lineage>
</organism>
<name>A0A3P3DD15_9RHOB</name>
<dbReference type="AlphaFoldDB" id="A0A3P3DD15"/>
<dbReference type="RefSeq" id="WP_124966044.1">
    <property type="nucleotide sequence ID" value="NZ_RRAZ01000026.1"/>
</dbReference>
<dbReference type="OrthoDB" id="7644647at2"/>
<dbReference type="Proteomes" id="UP000282125">
    <property type="component" value="Unassembled WGS sequence"/>
</dbReference>
<evidence type="ECO:0000313" key="1">
    <source>
        <dbReference type="EMBL" id="RRH72209.1"/>
    </source>
</evidence>
<comment type="caution">
    <text evidence="1">The sequence shown here is derived from an EMBL/GenBank/DDBJ whole genome shotgun (WGS) entry which is preliminary data.</text>
</comment>
<keyword evidence="2" id="KW-1185">Reference proteome</keyword>
<sequence length="192" mass="20822">MISGVQGVAGIGHNGGPEMAGFQWRRHCWSQARARLLPVLPVEVVRLRVKRAQDLGLDYKTYAGVRAATGRDIIAFLFSSNALRLEKLLRVPERERERLLSLRGVGRLALAQSMAADQLLIANGDVLDGAGQAPLPMESFRATAERLRAVLGRSPGDAVVLVASDAPWERDWTAAGKLAAMIPAERFFTPAA</sequence>
<protein>
    <submittedName>
        <fullName evidence="1">Uncharacterized protein</fullName>
    </submittedName>
</protein>
<evidence type="ECO:0000313" key="2">
    <source>
        <dbReference type="Proteomes" id="UP000282125"/>
    </source>
</evidence>
<reference evidence="1 2" key="1">
    <citation type="submission" date="2018-11" db="EMBL/GenBank/DDBJ databases">
        <title>Gemmobacter sp. nov., YIM 102744-1 draft genome.</title>
        <authorList>
            <person name="Li G."/>
            <person name="Jiang Y."/>
        </authorList>
    </citation>
    <scope>NUCLEOTIDE SEQUENCE [LARGE SCALE GENOMIC DNA]</scope>
    <source>
        <strain evidence="1 2">YIM 102744-1</strain>
    </source>
</reference>
<proteinExistence type="predicted"/>
<dbReference type="EMBL" id="RRAZ01000026">
    <property type="protein sequence ID" value="RRH72209.1"/>
    <property type="molecule type" value="Genomic_DNA"/>
</dbReference>
<gene>
    <name evidence="1" type="ORF">EG244_15415</name>
</gene>